<dbReference type="AlphaFoldDB" id="A0A0E9TFF7"/>
<evidence type="ECO:0000313" key="2">
    <source>
        <dbReference type="EMBL" id="JAH52316.1"/>
    </source>
</evidence>
<dbReference type="EMBL" id="GBXM01056261">
    <property type="protein sequence ID" value="JAH52316.1"/>
    <property type="molecule type" value="Transcribed_RNA"/>
</dbReference>
<reference evidence="2" key="2">
    <citation type="journal article" date="2015" name="Fish Shellfish Immunol.">
        <title>Early steps in the European eel (Anguilla anguilla)-Vibrio vulnificus interaction in the gills: Role of the RtxA13 toxin.</title>
        <authorList>
            <person name="Callol A."/>
            <person name="Pajuelo D."/>
            <person name="Ebbesson L."/>
            <person name="Teles M."/>
            <person name="MacKenzie S."/>
            <person name="Amaro C."/>
        </authorList>
    </citation>
    <scope>NUCLEOTIDE SEQUENCE</scope>
</reference>
<reference evidence="2" key="1">
    <citation type="submission" date="2014-11" db="EMBL/GenBank/DDBJ databases">
        <authorList>
            <person name="Amaro Gonzalez C."/>
        </authorList>
    </citation>
    <scope>NUCLEOTIDE SEQUENCE</scope>
</reference>
<name>A0A0E9TFF7_ANGAN</name>
<organism evidence="2">
    <name type="scientific">Anguilla anguilla</name>
    <name type="common">European freshwater eel</name>
    <name type="synonym">Muraena anguilla</name>
    <dbReference type="NCBI Taxonomy" id="7936"/>
    <lineage>
        <taxon>Eukaryota</taxon>
        <taxon>Metazoa</taxon>
        <taxon>Chordata</taxon>
        <taxon>Craniata</taxon>
        <taxon>Vertebrata</taxon>
        <taxon>Euteleostomi</taxon>
        <taxon>Actinopterygii</taxon>
        <taxon>Neopterygii</taxon>
        <taxon>Teleostei</taxon>
        <taxon>Anguilliformes</taxon>
        <taxon>Anguillidae</taxon>
        <taxon>Anguilla</taxon>
    </lineage>
</organism>
<proteinExistence type="predicted"/>
<protein>
    <submittedName>
        <fullName evidence="2">Uncharacterized protein</fullName>
    </submittedName>
</protein>
<feature type="region of interest" description="Disordered" evidence="1">
    <location>
        <begin position="1"/>
        <end position="24"/>
    </location>
</feature>
<accession>A0A0E9TFF7</accession>
<evidence type="ECO:0000256" key="1">
    <source>
        <dbReference type="SAM" id="MobiDB-lite"/>
    </source>
</evidence>
<sequence length="24" mass="2603">MGTIPFQNGLTTMSHINDCPQPSL</sequence>